<evidence type="ECO:0000313" key="2">
    <source>
        <dbReference type="EMBL" id="QJA76042.1"/>
    </source>
</evidence>
<gene>
    <name evidence="2" type="ORF">MM415A01590_0011</name>
    <name evidence="1" type="ORF">MM415A04464_0004</name>
    <name evidence="3" type="ORF">MM415B06176_0009</name>
    <name evidence="4" type="ORF">TM448B02461_0012</name>
</gene>
<dbReference type="EMBL" id="MT143500">
    <property type="protein sequence ID" value="QJA97513.1"/>
    <property type="molecule type" value="Genomic_DNA"/>
</dbReference>
<dbReference type="AlphaFoldDB" id="A0A6M3K3X1"/>
<dbReference type="EMBL" id="MT142201">
    <property type="protein sequence ID" value="QJA76042.1"/>
    <property type="molecule type" value="Genomic_DNA"/>
</dbReference>
<protein>
    <submittedName>
        <fullName evidence="2">Uncharacterized protein</fullName>
    </submittedName>
</protein>
<reference evidence="2" key="1">
    <citation type="submission" date="2020-03" db="EMBL/GenBank/DDBJ databases">
        <title>The deep terrestrial virosphere.</title>
        <authorList>
            <person name="Holmfeldt K."/>
            <person name="Nilsson E."/>
            <person name="Simone D."/>
            <person name="Lopez-Fernandez M."/>
            <person name="Wu X."/>
            <person name="de Brujin I."/>
            <person name="Lundin D."/>
            <person name="Andersson A."/>
            <person name="Bertilsson S."/>
            <person name="Dopson M."/>
        </authorList>
    </citation>
    <scope>NUCLEOTIDE SEQUENCE</scope>
    <source>
        <strain evidence="2">MM415A01590</strain>
        <strain evidence="1">MM415A04464</strain>
        <strain evidence="3">MM415B06176</strain>
        <strain evidence="4">TM448B02461</strain>
    </source>
</reference>
<organism evidence="2">
    <name type="scientific">viral metagenome</name>
    <dbReference type="NCBI Taxonomy" id="1070528"/>
    <lineage>
        <taxon>unclassified sequences</taxon>
        <taxon>metagenomes</taxon>
        <taxon>organismal metagenomes</taxon>
    </lineage>
</organism>
<evidence type="ECO:0000313" key="1">
    <source>
        <dbReference type="EMBL" id="QJA69591.1"/>
    </source>
</evidence>
<accession>A0A6M3K3X1</accession>
<evidence type="ECO:0000313" key="3">
    <source>
        <dbReference type="EMBL" id="QJA97513.1"/>
    </source>
</evidence>
<sequence>MATCVLTDAYVSWHSQDLSDHVKGGTLVYEAEALDDTAMGDTTRSNAGGLKNWHADIEFYADEASNKVQQLFFADMGTAQTLIVRPVGGTVVGPTNPNYTGVGIPTSIPLVSGSVGEMQMAPVHIACAGTLARATE</sequence>
<evidence type="ECO:0000313" key="4">
    <source>
        <dbReference type="EMBL" id="QJI01298.1"/>
    </source>
</evidence>
<name>A0A6M3K3X1_9ZZZZ</name>
<proteinExistence type="predicted"/>
<dbReference type="EMBL" id="MT144913">
    <property type="protein sequence ID" value="QJI01298.1"/>
    <property type="molecule type" value="Genomic_DNA"/>
</dbReference>
<dbReference type="EMBL" id="MT141719">
    <property type="protein sequence ID" value="QJA69591.1"/>
    <property type="molecule type" value="Genomic_DNA"/>
</dbReference>